<dbReference type="GO" id="GO:0033615">
    <property type="term" value="P:mitochondrial proton-transporting ATP synthase complex assembly"/>
    <property type="evidence" value="ECO:0007669"/>
    <property type="project" value="TreeGrafter"/>
</dbReference>
<organism evidence="1 2">
    <name type="scientific">Wickerhamomyces ciferrii (strain ATCC 14091 / BCRC 22168 / CBS 111 / JCM 3599 / NBRC 0793 / NRRL Y-1031 F-60-10)</name>
    <name type="common">Yeast</name>
    <name type="synonym">Pichia ciferrii</name>
    <dbReference type="NCBI Taxonomy" id="1206466"/>
    <lineage>
        <taxon>Eukaryota</taxon>
        <taxon>Fungi</taxon>
        <taxon>Dikarya</taxon>
        <taxon>Ascomycota</taxon>
        <taxon>Saccharomycotina</taxon>
        <taxon>Saccharomycetes</taxon>
        <taxon>Phaffomycetales</taxon>
        <taxon>Wickerhamomycetaceae</taxon>
        <taxon>Wickerhamomyces</taxon>
    </lineage>
</organism>
<dbReference type="InterPro" id="IPR007849">
    <property type="entry name" value="ATP10"/>
</dbReference>
<protein>
    <submittedName>
        <fullName evidence="1">Mitochondrial ATPase complex subunit ATP10</fullName>
    </submittedName>
</protein>
<dbReference type="GO" id="GO:0005743">
    <property type="term" value="C:mitochondrial inner membrane"/>
    <property type="evidence" value="ECO:0007669"/>
    <property type="project" value="TreeGrafter"/>
</dbReference>
<accession>K0KVY5</accession>
<dbReference type="PANTHER" id="PTHR28106:SF1">
    <property type="entry name" value="MITOCHONDRIAL ATPASE COMPLEX SUBUNIT ATP10"/>
    <property type="match status" value="1"/>
</dbReference>
<keyword evidence="2" id="KW-1185">Reference proteome</keyword>
<reference evidence="1 2" key="1">
    <citation type="journal article" date="2012" name="Eukaryot. Cell">
        <title>Draft genome sequence of Wickerhamomyces ciferrii NRRL Y-1031 F-60-10.</title>
        <authorList>
            <person name="Schneider J."/>
            <person name="Andrea H."/>
            <person name="Blom J."/>
            <person name="Jaenicke S."/>
            <person name="Ruckert C."/>
            <person name="Schorsch C."/>
            <person name="Szczepanowski R."/>
            <person name="Farwick M."/>
            <person name="Goesmann A."/>
            <person name="Puhler A."/>
            <person name="Schaffer S."/>
            <person name="Tauch A."/>
            <person name="Kohler T."/>
            <person name="Brinkrolf K."/>
        </authorList>
    </citation>
    <scope>NUCLEOTIDE SEQUENCE [LARGE SCALE GENOMIC DNA]</scope>
    <source>
        <strain evidence="2">ATCC 14091 / BCRC 22168 / CBS 111 / JCM 3599 / NBRC 0793 / NRRL Y-1031 F-60-10</strain>
    </source>
</reference>
<proteinExistence type="predicted"/>
<dbReference type="STRING" id="1206466.K0KVY5"/>
<comment type="caution">
    <text evidence="1">The sequence shown here is derived from an EMBL/GenBank/DDBJ whole genome shotgun (WGS) entry which is preliminary data.</text>
</comment>
<dbReference type="Pfam" id="PF05176">
    <property type="entry name" value="ATP-synt_10"/>
    <property type="match status" value="1"/>
</dbReference>
<dbReference type="Proteomes" id="UP000009328">
    <property type="component" value="Unassembled WGS sequence"/>
</dbReference>
<sequence length="300" mass="34458">MFLQSTNAAAKIPSTRLFSTSSTQFFLGKLNKQIQATTPKKHVVEQLQKPLGVIEQPKDTDNPASDPRNLKQKYRDFMDPVKNQARQEELQKEMSRSGMYDVYTYRQTKGKMFLSPPSYWKAEKALYFPNFSGEGLSSSKIRGTTSTLKGKISVVRVFTSQVAEDSIKKYFELLDANYLTKPGYEQFLKDHPTSQFVDINVTENAFKAAFVQLSKSGIKKSLHEKRHDNYFIVPRKSLHIDLREQIQLLNPYTGYIYVVDHEGRIRWAACGQPGENDKNVLWRTVRGLEKEYKALHPTSS</sequence>
<evidence type="ECO:0000313" key="1">
    <source>
        <dbReference type="EMBL" id="CCH46142.1"/>
    </source>
</evidence>
<evidence type="ECO:0000313" key="2">
    <source>
        <dbReference type="Proteomes" id="UP000009328"/>
    </source>
</evidence>
<dbReference type="AlphaFoldDB" id="K0KVY5"/>
<gene>
    <name evidence="1" type="ORF">BN7_5730</name>
</gene>
<dbReference type="PANTHER" id="PTHR28106">
    <property type="entry name" value="MITOCHONDRIAL ATPASE COMPLEX SUBUNIT ATP10"/>
    <property type="match status" value="1"/>
</dbReference>
<dbReference type="InParanoid" id="K0KVY5"/>
<dbReference type="EMBL" id="CAIF01000230">
    <property type="protein sequence ID" value="CCH46142.1"/>
    <property type="molecule type" value="Genomic_DNA"/>
</dbReference>
<dbReference type="HOGENOM" id="CLU_047290_2_0_1"/>
<dbReference type="FunCoup" id="K0KVY5">
    <property type="interactions" value="167"/>
</dbReference>
<name>K0KVY5_WICCF</name>
<dbReference type="eggNOG" id="KOG4614">
    <property type="taxonomic scope" value="Eukaryota"/>
</dbReference>